<dbReference type="InterPro" id="IPR000175">
    <property type="entry name" value="Na/ntran_symport"/>
</dbReference>
<dbReference type="AlphaFoldDB" id="A0A183BYU8"/>
<dbReference type="WBParaSite" id="GPLIN_000578800">
    <property type="protein sequence ID" value="GPLIN_000578800"/>
    <property type="gene ID" value="GPLIN_000578800"/>
</dbReference>
<proteinExistence type="predicted"/>
<dbReference type="Proteomes" id="UP000050741">
    <property type="component" value="Unassembled WGS sequence"/>
</dbReference>
<keyword evidence="2" id="KW-0813">Transport</keyword>
<evidence type="ECO:0000256" key="3">
    <source>
        <dbReference type="ARBA" id="ARBA00022692"/>
    </source>
</evidence>
<keyword evidence="5 8" id="KW-1133">Transmembrane helix</keyword>
<reference evidence="9" key="1">
    <citation type="submission" date="2014-05" db="EMBL/GenBank/DDBJ databases">
        <title>The genome and life-stage specific transcriptomes of Globodera pallida elucidate key aspects of plant parasitism by a cyst nematode.</title>
        <authorList>
            <person name="Cotton J.A."/>
            <person name="Lilley C.J."/>
            <person name="Jones L.M."/>
            <person name="Kikuchi T."/>
            <person name="Reid A.J."/>
            <person name="Thorpe P."/>
            <person name="Tsai I.J."/>
            <person name="Beasley H."/>
            <person name="Blok V."/>
            <person name="Cock P.J.A."/>
            <person name="Van den Akker S.E."/>
            <person name="Holroyd N."/>
            <person name="Hunt M."/>
            <person name="Mantelin S."/>
            <person name="Naghra H."/>
            <person name="Pain A."/>
            <person name="Palomares-Rius J.E."/>
            <person name="Zarowiecki M."/>
            <person name="Berriman M."/>
            <person name="Jones J.T."/>
            <person name="Urwin P.E."/>
        </authorList>
    </citation>
    <scope>NUCLEOTIDE SEQUENCE [LARGE SCALE GENOMIC DNA]</scope>
    <source>
        <strain evidence="9">Lindley</strain>
    </source>
</reference>
<evidence type="ECO:0000256" key="5">
    <source>
        <dbReference type="ARBA" id="ARBA00022989"/>
    </source>
</evidence>
<protein>
    <submittedName>
        <fullName evidence="10">ABC transmembrane type-1 domain-containing protein</fullName>
    </submittedName>
</protein>
<sequence length="101" mass="11433">MDVQEAGLGQIQEHLLISLIISWIVVFFGVFKGLGSIGWAVSITATLPYFLLWRKAAEQVFYSLGIDAGPLISMASFSRYRNNIYRDAVLMVIMQVIYVYH</sequence>
<keyword evidence="3 8" id="KW-0812">Transmembrane</keyword>
<accession>A0A183BYU8</accession>
<keyword evidence="9" id="KW-1185">Reference proteome</keyword>
<organism evidence="9 10">
    <name type="scientific">Globodera pallida</name>
    <name type="common">Potato cyst nematode worm</name>
    <name type="synonym">Heterodera pallida</name>
    <dbReference type="NCBI Taxonomy" id="36090"/>
    <lineage>
        <taxon>Eukaryota</taxon>
        <taxon>Metazoa</taxon>
        <taxon>Ecdysozoa</taxon>
        <taxon>Nematoda</taxon>
        <taxon>Chromadorea</taxon>
        <taxon>Rhabditida</taxon>
        <taxon>Tylenchina</taxon>
        <taxon>Tylenchomorpha</taxon>
        <taxon>Tylenchoidea</taxon>
        <taxon>Heteroderidae</taxon>
        <taxon>Heteroderinae</taxon>
        <taxon>Globodera</taxon>
    </lineage>
</organism>
<dbReference type="PANTHER" id="PTHR11616:SF324">
    <property type="entry name" value="SODIUM-DEPENDENT TRANSPORTER SNF-12"/>
    <property type="match status" value="1"/>
</dbReference>
<keyword evidence="7" id="KW-0479">Metal-binding</keyword>
<dbReference type="GO" id="GO:0089718">
    <property type="term" value="P:amino acid import across plasma membrane"/>
    <property type="evidence" value="ECO:0007669"/>
    <property type="project" value="TreeGrafter"/>
</dbReference>
<evidence type="ECO:0000256" key="1">
    <source>
        <dbReference type="ARBA" id="ARBA00004141"/>
    </source>
</evidence>
<dbReference type="GO" id="GO:0046872">
    <property type="term" value="F:metal ion binding"/>
    <property type="evidence" value="ECO:0007669"/>
    <property type="project" value="UniProtKB-KW"/>
</dbReference>
<evidence type="ECO:0000256" key="4">
    <source>
        <dbReference type="ARBA" id="ARBA00022847"/>
    </source>
</evidence>
<dbReference type="GO" id="GO:0005886">
    <property type="term" value="C:plasma membrane"/>
    <property type="evidence" value="ECO:0007669"/>
    <property type="project" value="TreeGrafter"/>
</dbReference>
<evidence type="ECO:0000313" key="10">
    <source>
        <dbReference type="WBParaSite" id="GPLIN_000578800"/>
    </source>
</evidence>
<evidence type="ECO:0000256" key="7">
    <source>
        <dbReference type="PIRSR" id="PIRSR600175-1"/>
    </source>
</evidence>
<dbReference type="Pfam" id="PF00209">
    <property type="entry name" value="SNF"/>
    <property type="match status" value="1"/>
</dbReference>
<dbReference type="GO" id="GO:0015179">
    <property type="term" value="F:L-amino acid transmembrane transporter activity"/>
    <property type="evidence" value="ECO:0007669"/>
    <property type="project" value="TreeGrafter"/>
</dbReference>
<name>A0A183BYU8_GLOPA</name>
<evidence type="ECO:0000313" key="9">
    <source>
        <dbReference type="Proteomes" id="UP000050741"/>
    </source>
</evidence>
<comment type="subcellular location">
    <subcellularLocation>
        <location evidence="1">Membrane</location>
        <topology evidence="1">Multi-pass membrane protein</topology>
    </subcellularLocation>
</comment>
<dbReference type="PANTHER" id="PTHR11616">
    <property type="entry name" value="SODIUM/CHLORIDE DEPENDENT TRANSPORTER"/>
    <property type="match status" value="1"/>
</dbReference>
<keyword evidence="4" id="KW-0769">Symport</keyword>
<feature type="transmembrane region" description="Helical" evidence="8">
    <location>
        <begin position="14"/>
        <end position="31"/>
    </location>
</feature>
<evidence type="ECO:0000256" key="8">
    <source>
        <dbReference type="SAM" id="Phobius"/>
    </source>
</evidence>
<dbReference type="GO" id="GO:0005283">
    <property type="term" value="F:amino acid:sodium symporter activity"/>
    <property type="evidence" value="ECO:0007669"/>
    <property type="project" value="TreeGrafter"/>
</dbReference>
<evidence type="ECO:0000256" key="2">
    <source>
        <dbReference type="ARBA" id="ARBA00022448"/>
    </source>
</evidence>
<keyword evidence="6 8" id="KW-0472">Membrane</keyword>
<evidence type="ECO:0000256" key="6">
    <source>
        <dbReference type="ARBA" id="ARBA00023136"/>
    </source>
</evidence>
<keyword evidence="7" id="KW-0915">Sodium</keyword>
<feature type="binding site" evidence="7">
    <location>
        <position position="63"/>
    </location>
    <ligand>
        <name>Na(+)</name>
        <dbReference type="ChEBI" id="CHEBI:29101"/>
        <label>1</label>
    </ligand>
</feature>
<dbReference type="InterPro" id="IPR037272">
    <property type="entry name" value="SNS_sf"/>
</dbReference>
<reference evidence="10" key="2">
    <citation type="submission" date="2016-06" db="UniProtKB">
        <authorList>
            <consortium name="WormBaseParasite"/>
        </authorList>
    </citation>
    <scope>IDENTIFICATION</scope>
</reference>
<dbReference type="SUPFAM" id="SSF161070">
    <property type="entry name" value="SNF-like"/>
    <property type="match status" value="1"/>
</dbReference>
<dbReference type="PROSITE" id="PS50267">
    <property type="entry name" value="NA_NEUROTRAN_SYMP_3"/>
    <property type="match status" value="1"/>
</dbReference>